<feature type="signal peptide" evidence="1">
    <location>
        <begin position="1"/>
        <end position="25"/>
    </location>
</feature>
<keyword evidence="1" id="KW-0732">Signal</keyword>
<sequence length="202" mass="22308">MKTMNKTIKTLTCGLLFSVATSVFAHPAEDLVKSTTQDVVSILKKENKPGNEKAVKEQVTAKLLPYFDFTRMTALVVGKNWRQATPTQQAALTKEFRTLLIQTYSNVLTNNKVDSITVKPVVDDNKATDVMVKTVVNRPGAEPIPVDYHMATNGSTWKVYDVIAEGRSIVTAQRSSYAQTVSQSGIDGLIKEISTKNQQNQK</sequence>
<feature type="chain" id="PRO_5047488685" evidence="1">
    <location>
        <begin position="26"/>
        <end position="202"/>
    </location>
</feature>
<dbReference type="InterPro" id="IPR008869">
    <property type="entry name" value="MlaC/ttg2D"/>
</dbReference>
<protein>
    <submittedName>
        <fullName evidence="2">ABC transporter substrate-binding protein</fullName>
    </submittedName>
</protein>
<comment type="caution">
    <text evidence="2">The sequence shown here is derived from an EMBL/GenBank/DDBJ whole genome shotgun (WGS) entry which is preliminary data.</text>
</comment>
<dbReference type="PANTHER" id="PTHR36573:SF1">
    <property type="entry name" value="INTERMEMBRANE PHOSPHOLIPID TRANSPORT SYSTEM BINDING PROTEIN MLAC"/>
    <property type="match status" value="1"/>
</dbReference>
<name>A0ABS8D652_9NEIS</name>
<evidence type="ECO:0000313" key="2">
    <source>
        <dbReference type="EMBL" id="MCB6183675.1"/>
    </source>
</evidence>
<dbReference type="Pfam" id="PF05494">
    <property type="entry name" value="MlaC"/>
    <property type="match status" value="1"/>
</dbReference>
<evidence type="ECO:0000313" key="3">
    <source>
        <dbReference type="Proteomes" id="UP001165395"/>
    </source>
</evidence>
<proteinExistence type="predicted"/>
<gene>
    <name evidence="2" type="ORF">LIN78_08945</name>
</gene>
<accession>A0ABS8D652</accession>
<dbReference type="InterPro" id="IPR042245">
    <property type="entry name" value="Tgt2/MlaC_sf"/>
</dbReference>
<dbReference type="EMBL" id="JAJBZT010000004">
    <property type="protein sequence ID" value="MCB6183675.1"/>
    <property type="molecule type" value="Genomic_DNA"/>
</dbReference>
<dbReference type="PIRSF" id="PIRSF004649">
    <property type="entry name" value="MlaC"/>
    <property type="match status" value="1"/>
</dbReference>
<evidence type="ECO:0000256" key="1">
    <source>
        <dbReference type="SAM" id="SignalP"/>
    </source>
</evidence>
<dbReference type="PANTHER" id="PTHR36573">
    <property type="entry name" value="INTERMEMBRANE PHOSPHOLIPID TRANSPORT SYSTEM BINDING PROTEIN MLAC"/>
    <property type="match status" value="1"/>
</dbReference>
<keyword evidence="3" id="KW-1185">Reference proteome</keyword>
<dbReference type="Proteomes" id="UP001165395">
    <property type="component" value="Unassembled WGS sequence"/>
</dbReference>
<organism evidence="2 3">
    <name type="scientific">Leeia speluncae</name>
    <dbReference type="NCBI Taxonomy" id="2884804"/>
    <lineage>
        <taxon>Bacteria</taxon>
        <taxon>Pseudomonadati</taxon>
        <taxon>Pseudomonadota</taxon>
        <taxon>Betaproteobacteria</taxon>
        <taxon>Neisseriales</taxon>
        <taxon>Leeiaceae</taxon>
        <taxon>Leeia</taxon>
    </lineage>
</organism>
<reference evidence="2" key="1">
    <citation type="submission" date="2021-10" db="EMBL/GenBank/DDBJ databases">
        <title>The complete genome sequence of Leeia sp. TBRC 13508.</title>
        <authorList>
            <person name="Charoenyingcharoen P."/>
            <person name="Yukphan P."/>
        </authorList>
    </citation>
    <scope>NUCLEOTIDE SEQUENCE</scope>
    <source>
        <strain evidence="2">TBRC 13508</strain>
    </source>
</reference>
<dbReference type="RefSeq" id="WP_227180453.1">
    <property type="nucleotide sequence ID" value="NZ_JAJBZT010000004.1"/>
</dbReference>
<dbReference type="Gene3D" id="3.10.450.710">
    <property type="entry name" value="Tgt2/MlaC"/>
    <property type="match status" value="1"/>
</dbReference>